<dbReference type="PANTHER" id="PTHR33919">
    <property type="entry name" value="OS09G0127700 PROTEIN"/>
    <property type="match status" value="1"/>
</dbReference>
<keyword evidence="1" id="KW-0812">Transmembrane</keyword>
<evidence type="ECO:0000313" key="2">
    <source>
        <dbReference type="EMBL" id="KAG5618788.1"/>
    </source>
</evidence>
<dbReference type="PANTHER" id="PTHR33919:SF15">
    <property type="entry name" value="NFU1 IRON-SULFUR CLUSTER PROTEIN"/>
    <property type="match status" value="1"/>
</dbReference>
<dbReference type="Proteomes" id="UP000824120">
    <property type="component" value="Chromosome 3"/>
</dbReference>
<comment type="caution">
    <text evidence="2">The sequence shown here is derived from an EMBL/GenBank/DDBJ whole genome shotgun (WGS) entry which is preliminary data.</text>
</comment>
<reference evidence="2 3" key="1">
    <citation type="submission" date="2020-09" db="EMBL/GenBank/DDBJ databases">
        <title>De no assembly of potato wild relative species, Solanum commersonii.</title>
        <authorList>
            <person name="Cho K."/>
        </authorList>
    </citation>
    <scope>NUCLEOTIDE SEQUENCE [LARGE SCALE GENOMIC DNA]</scope>
    <source>
        <strain evidence="2">LZ3.2</strain>
        <tissue evidence="2">Leaf</tissue>
    </source>
</reference>
<sequence>MAFRSLSGLKSTLMNHLKGSSSLNYATAATSKLKPAYSLKQIVPKSRKGDFVPVCMALGMIGLSTSFGIHTVMQQLRRAPNVHVKKSRRETVPEIVEPEHVAEEAEKFVNKSLFRKVAHASSTRTGDMIYTKKPGVETLKTIGVDPMMSSSLWKSMAARVSENSAFAKSNITRSYASTAEHQDAKPRGFMKGDFVPVYVALGLIALSVGFGLQTAMHQLKRAPNVSVKKSRRETIPEVTEPEEVVDEADKFIKKSFFRKVAHVQDFDNQSVMPDPIRGDALAREPHAVTLKSVGVDP</sequence>
<evidence type="ECO:0000313" key="3">
    <source>
        <dbReference type="Proteomes" id="UP000824120"/>
    </source>
</evidence>
<dbReference type="AlphaFoldDB" id="A0A9J6A3M4"/>
<organism evidence="2 3">
    <name type="scientific">Solanum commersonii</name>
    <name type="common">Commerson's wild potato</name>
    <name type="synonym">Commerson's nightshade</name>
    <dbReference type="NCBI Taxonomy" id="4109"/>
    <lineage>
        <taxon>Eukaryota</taxon>
        <taxon>Viridiplantae</taxon>
        <taxon>Streptophyta</taxon>
        <taxon>Embryophyta</taxon>
        <taxon>Tracheophyta</taxon>
        <taxon>Spermatophyta</taxon>
        <taxon>Magnoliopsida</taxon>
        <taxon>eudicotyledons</taxon>
        <taxon>Gunneridae</taxon>
        <taxon>Pentapetalae</taxon>
        <taxon>asterids</taxon>
        <taxon>lamiids</taxon>
        <taxon>Solanales</taxon>
        <taxon>Solanaceae</taxon>
        <taxon>Solanoideae</taxon>
        <taxon>Solaneae</taxon>
        <taxon>Solanum</taxon>
    </lineage>
</organism>
<gene>
    <name evidence="2" type="ORF">H5410_018612</name>
</gene>
<name>A0A9J6A3M4_SOLCO</name>
<keyword evidence="3" id="KW-1185">Reference proteome</keyword>
<keyword evidence="1" id="KW-0472">Membrane</keyword>
<keyword evidence="1" id="KW-1133">Transmembrane helix</keyword>
<dbReference type="OrthoDB" id="2013913at2759"/>
<dbReference type="EMBL" id="JACXVP010000003">
    <property type="protein sequence ID" value="KAG5618788.1"/>
    <property type="molecule type" value="Genomic_DNA"/>
</dbReference>
<protein>
    <submittedName>
        <fullName evidence="2">Uncharacterized protein</fullName>
    </submittedName>
</protein>
<proteinExistence type="predicted"/>
<evidence type="ECO:0000256" key="1">
    <source>
        <dbReference type="SAM" id="Phobius"/>
    </source>
</evidence>
<feature type="transmembrane region" description="Helical" evidence="1">
    <location>
        <begin position="195"/>
        <end position="216"/>
    </location>
</feature>
<accession>A0A9J6A3M4</accession>